<evidence type="ECO:0000256" key="1">
    <source>
        <dbReference type="ARBA" id="ARBA00005007"/>
    </source>
</evidence>
<keyword evidence="2" id="KW-0808">Transferase</keyword>
<proteinExistence type="predicted"/>
<dbReference type="SUPFAM" id="SSF51569">
    <property type="entry name" value="Aldolase"/>
    <property type="match status" value="1"/>
</dbReference>
<dbReference type="Gene3D" id="3.20.20.70">
    <property type="entry name" value="Aldolase class I"/>
    <property type="match status" value="1"/>
</dbReference>
<dbReference type="GO" id="GO:0009401">
    <property type="term" value="P:phosphoenolpyruvate-dependent sugar phosphotransferase system"/>
    <property type="evidence" value="ECO:0007669"/>
    <property type="project" value="TreeGrafter"/>
</dbReference>
<dbReference type="GO" id="GO:0005975">
    <property type="term" value="P:carbohydrate metabolic process"/>
    <property type="evidence" value="ECO:0007669"/>
    <property type="project" value="InterPro"/>
</dbReference>
<dbReference type="EMBL" id="ACUX02000018">
    <property type="protein sequence ID" value="EEZ60620.1"/>
    <property type="molecule type" value="Genomic_DNA"/>
</dbReference>
<comment type="caution">
    <text evidence="2">The sequence shown here is derived from an EMBL/GenBank/DDBJ whole genome shotgun (WGS) entry which is preliminary data.</text>
</comment>
<evidence type="ECO:0000313" key="3">
    <source>
        <dbReference type="Proteomes" id="UP000006001"/>
    </source>
</evidence>
<dbReference type="PIRSF" id="PIRSF009264">
    <property type="entry name" value="TagBP_ald_AgaZ"/>
    <property type="match status" value="1"/>
</dbReference>
<sequence>MITLQEIVKKNKEGRRAGIYSCCSANEDVIRAALIRARKTGTPALIESTSNQVNQLGGYTGMTPFDFADFVRRLAEENAVPWEQVIVGGDHLGPLPWVDCEEEEALVNAEELVRECVLAGYKKIHLDTSMRVASDDPAKPFMTKTCAERGARLCRAAEDAYAQYKESHPEAPELVYVIGSEVPVPGGDFNAGEMGVTTADDAYNTIRIYREEFERLGLEKAFGRVVAIVVEMGVEFHEFRIDEYDRTRAADLVAAMRKEPLCIEGHSSDYQTTTNLTAMCEDGVAILKVGPALTFALREALFALEQIEREIYAETPEVWSDYREVLERTMLENPKSWAPYYQGTPNEQRIARAYSFYDRCRYYFAQPAVVAARDALVENLSGNKIPHCMLSQYLPNQYYRVRIGALKNEAADIIWDHIGDAIDGYLRATDYCGVGEPLSAPLF</sequence>
<dbReference type="HOGENOM" id="CLU_053334_0_0_11"/>
<dbReference type="eggNOG" id="COG4573">
    <property type="taxonomic scope" value="Bacteria"/>
</dbReference>
<dbReference type="OrthoDB" id="1672942at2"/>
<dbReference type="Proteomes" id="UP000006001">
    <property type="component" value="Unassembled WGS sequence"/>
</dbReference>
<dbReference type="GO" id="GO:0009024">
    <property type="term" value="F:tagatose-6-phosphate kinase activity"/>
    <property type="evidence" value="ECO:0007669"/>
    <property type="project" value="UniProtKB-EC"/>
</dbReference>
<keyword evidence="2" id="KW-0418">Kinase</keyword>
<dbReference type="InterPro" id="IPR050303">
    <property type="entry name" value="GatZ_KbaZ_carbometab"/>
</dbReference>
<evidence type="ECO:0000313" key="2">
    <source>
        <dbReference type="EMBL" id="EEZ60620.1"/>
    </source>
</evidence>
<dbReference type="InterPro" id="IPR012062">
    <property type="entry name" value="GatZ/KbaZ-like"/>
</dbReference>
<dbReference type="Gene3D" id="1.10.400.20">
    <property type="entry name" value="putative tagatose 6-phosphate kinase domain like"/>
    <property type="match status" value="1"/>
</dbReference>
<comment type="pathway">
    <text evidence="1">Carbohydrate metabolism.</text>
</comment>
<dbReference type="RefSeq" id="WP_006363021.1">
    <property type="nucleotide sequence ID" value="NZ_GG700631.1"/>
</dbReference>
<reference evidence="2" key="1">
    <citation type="submission" date="2009-10" db="EMBL/GenBank/DDBJ databases">
        <authorList>
            <person name="Weinstock G."/>
            <person name="Sodergren E."/>
            <person name="Clifton S."/>
            <person name="Fulton L."/>
            <person name="Fulton B."/>
            <person name="Courtney L."/>
            <person name="Fronick C."/>
            <person name="Harrison M."/>
            <person name="Strong C."/>
            <person name="Farmer C."/>
            <person name="Delahaunty K."/>
            <person name="Markovic C."/>
            <person name="Hall O."/>
            <person name="Minx P."/>
            <person name="Tomlinson C."/>
            <person name="Mitreva M."/>
            <person name="Nelson J."/>
            <person name="Hou S."/>
            <person name="Wollam A."/>
            <person name="Pepin K.H."/>
            <person name="Johnson M."/>
            <person name="Bhonagiri V."/>
            <person name="Nash W.E."/>
            <person name="Warren W."/>
            <person name="Chinwalla A."/>
            <person name="Mardis E.R."/>
            <person name="Wilson R.K."/>
        </authorList>
    </citation>
    <scope>NUCLEOTIDE SEQUENCE [LARGE SCALE GENOMIC DNA]</scope>
    <source>
        <strain evidence="2">ATCC 700122</strain>
    </source>
</reference>
<dbReference type="GO" id="GO:0005886">
    <property type="term" value="C:plasma membrane"/>
    <property type="evidence" value="ECO:0007669"/>
    <property type="project" value="TreeGrafter"/>
</dbReference>
<gene>
    <name evidence="2" type="ORF">HMPREF0762_01744</name>
</gene>
<accession>D0WIR9</accession>
<dbReference type="AlphaFoldDB" id="D0WIR9"/>
<dbReference type="Pfam" id="PF08013">
    <property type="entry name" value="GatZ_KbaZ-like"/>
    <property type="match status" value="1"/>
</dbReference>
<protein>
    <submittedName>
        <fullName evidence="2">Tagatose-6-phosphate kinase</fullName>
        <ecNumber evidence="2">2.7.1.144</ecNumber>
    </submittedName>
</protein>
<dbReference type="PANTHER" id="PTHR32502:SF2">
    <property type="entry name" value="D-TAGATOSE-1,6-BISPHOSPHATE ALDOLASE SUBUNIT KBAZ"/>
    <property type="match status" value="1"/>
</dbReference>
<dbReference type="STRING" id="649764.HMPREF0762_01744"/>
<dbReference type="InterPro" id="IPR013785">
    <property type="entry name" value="Aldolase_TIM"/>
</dbReference>
<dbReference type="GeneID" id="85008186"/>
<organism evidence="2 3">
    <name type="scientific">Slackia exigua (strain ATCC 700122 / DSM 15923 / CIP 105133 / JCM 11022 / KCTC 5966 / S-7)</name>
    <dbReference type="NCBI Taxonomy" id="649764"/>
    <lineage>
        <taxon>Bacteria</taxon>
        <taxon>Bacillati</taxon>
        <taxon>Actinomycetota</taxon>
        <taxon>Coriobacteriia</taxon>
        <taxon>Eggerthellales</taxon>
        <taxon>Eggerthellaceae</taxon>
        <taxon>Slackia</taxon>
    </lineage>
</organism>
<keyword evidence="3" id="KW-1185">Reference proteome</keyword>
<name>D0WIR9_SLAES</name>
<dbReference type="PANTHER" id="PTHR32502">
    <property type="entry name" value="N-ACETYLGALACTOSAMINE PERMEASE II COMPONENT-RELATED"/>
    <property type="match status" value="1"/>
</dbReference>
<dbReference type="EC" id="2.7.1.144" evidence="2"/>